<gene>
    <name evidence="3" type="ORF">BP6252_13288</name>
</gene>
<comment type="similarity">
    <text evidence="1 2">Belongs to the PAL/histidase family.</text>
</comment>
<keyword evidence="2" id="KW-0456">Lyase</keyword>
<dbReference type="InterPro" id="IPR022313">
    <property type="entry name" value="Phe/His_NH3-lyase_AS"/>
</dbReference>
<reference evidence="3 4" key="1">
    <citation type="journal article" date="2018" name="IMA Fungus">
        <title>IMA Genome-F 9: Draft genome sequence of Annulohypoxylon stygium, Aspergillus mulundensis, Berkeleyomyces basicola (syn. Thielaviopsis basicola), Ceratocystis smalleyi, two Cercospora beticola strains, Coleophoma cylindrospora, Fusarium fracticaudum, Phialophora cf. hyalina, and Morchella septimelata.</title>
        <authorList>
            <person name="Wingfield B.D."/>
            <person name="Bills G.F."/>
            <person name="Dong Y."/>
            <person name="Huang W."/>
            <person name="Nel W.J."/>
            <person name="Swalarsk-Parry B.S."/>
            <person name="Vaghefi N."/>
            <person name="Wilken P.M."/>
            <person name="An Z."/>
            <person name="de Beer Z.W."/>
            <person name="De Vos L."/>
            <person name="Chen L."/>
            <person name="Duong T.A."/>
            <person name="Gao Y."/>
            <person name="Hammerbacher A."/>
            <person name="Kikkert J.R."/>
            <person name="Li Y."/>
            <person name="Li H."/>
            <person name="Li K."/>
            <person name="Li Q."/>
            <person name="Liu X."/>
            <person name="Ma X."/>
            <person name="Naidoo K."/>
            <person name="Pethybridge S.J."/>
            <person name="Sun J."/>
            <person name="Steenkamp E.T."/>
            <person name="van der Nest M.A."/>
            <person name="van Wyk S."/>
            <person name="Wingfield M.J."/>
            <person name="Xiong C."/>
            <person name="Yue Q."/>
            <person name="Zhang X."/>
        </authorList>
    </citation>
    <scope>NUCLEOTIDE SEQUENCE [LARGE SCALE GENOMIC DNA]</scope>
    <source>
        <strain evidence="3 4">BP6252</strain>
    </source>
</reference>
<dbReference type="Proteomes" id="UP000256645">
    <property type="component" value="Unassembled WGS sequence"/>
</dbReference>
<name>A0A3D8QAD5_9HELO</name>
<dbReference type="GO" id="GO:0016841">
    <property type="term" value="F:ammonia-lyase activity"/>
    <property type="evidence" value="ECO:0007669"/>
    <property type="project" value="InterPro"/>
</dbReference>
<dbReference type="Gene3D" id="1.20.200.10">
    <property type="entry name" value="Fumarase/aspartase (Central domain)"/>
    <property type="match status" value="1"/>
</dbReference>
<dbReference type="AlphaFoldDB" id="A0A3D8QAD5"/>
<sequence>MPQINWDLSVADVTADRSALKNGASDSFLRSHRKLVIKEWRALVGIVTEKSPLVIDGSSVSVPSTVAVARYGIAAKLSDDPELRHRLQESVSFVAQRLSQGESFYGVTTGFGGSADTKTRQTQDLQSALLQMQHCGILPLDSNDKQPESHSIFDYHIPNGGSYATLTIPDAWVRGTMLIRGNSLARGHSAAQINTIEAVLKLLSQDLTPVIPLRGSISASGDLCPLSYIAGVIEGNPDIKVRSGPRSAPRTIISSPKALEVAGIDPIVLGPKEGLALLNGTSVSTSVAAIAIFEANNLAMLSQMLTAMGVEALSGTAESFEAFIADSRPHRGQRESAHNITNFLAGSKLCRPSVSELPVSGVEGQGGLFQDRYPLRTATQWIGPQLEDLLLAHEQISVELNSTTDNPLVDVKGGRMYHGGNFQAMSVTSAMEKVRQTLQHIGKMLFSQCTELMHPSLSNGLPPNLVADDPSLSFTMKGVDINMASYISELGFLANPVSNHVQCAEMSNQAINSLALIAARYTHTAIDVLSLLSSAHLYCLCQALDLRVRQVLFLSKLAIELRDITSESESFLSFSKSGLDRLHKNIWKLVTVTLDNGATMDSPERFQYAMEQAQPAIIKAAVEEDINIPNSVLSKWVTTTATRSLSLYRDMCKEYNQNPDATPFLANASKSLYEFVRKDLGVPFHKGLSDHPAYHISPELNNQGEICEHLEMRRTTGNRISVIYDAMRSGRLYEVVIKCASDF</sequence>
<dbReference type="Gene3D" id="1.10.274.20">
    <property type="entry name" value="Phenylalanine ammonia-lyase 1, domain 3"/>
    <property type="match status" value="1"/>
</dbReference>
<dbReference type="InterPro" id="IPR023144">
    <property type="entry name" value="Phe_NH3-lyase_shielding_dom_sf"/>
</dbReference>
<evidence type="ECO:0000256" key="1">
    <source>
        <dbReference type="ARBA" id="ARBA00007238"/>
    </source>
</evidence>
<dbReference type="CDD" id="cd00332">
    <property type="entry name" value="PAL-HAL"/>
    <property type="match status" value="1"/>
</dbReference>
<keyword evidence="4" id="KW-1185">Reference proteome</keyword>
<evidence type="ECO:0000313" key="3">
    <source>
        <dbReference type="EMBL" id="RDW58812.1"/>
    </source>
</evidence>
<dbReference type="SUPFAM" id="SSF48557">
    <property type="entry name" value="L-aspartase-like"/>
    <property type="match status" value="1"/>
</dbReference>
<dbReference type="GO" id="GO:0005737">
    <property type="term" value="C:cytoplasm"/>
    <property type="evidence" value="ECO:0007669"/>
    <property type="project" value="InterPro"/>
</dbReference>
<proteinExistence type="inferred from homology"/>
<dbReference type="Pfam" id="PF00221">
    <property type="entry name" value="Lyase_aromatic"/>
    <property type="match status" value="1"/>
</dbReference>
<dbReference type="Gene3D" id="1.10.275.10">
    <property type="entry name" value="Fumarase/aspartase (N-terminal domain)"/>
    <property type="match status" value="1"/>
</dbReference>
<dbReference type="InterPro" id="IPR005922">
    <property type="entry name" value="Phe_NH3-lyase"/>
</dbReference>
<protein>
    <recommendedName>
        <fullName evidence="5">Phenylalanine ammonia-lyase</fullName>
    </recommendedName>
</protein>
<dbReference type="PANTHER" id="PTHR10362">
    <property type="entry name" value="HISTIDINE AMMONIA-LYASE"/>
    <property type="match status" value="1"/>
</dbReference>
<evidence type="ECO:0008006" key="5">
    <source>
        <dbReference type="Google" id="ProtNLM"/>
    </source>
</evidence>
<evidence type="ECO:0000256" key="2">
    <source>
        <dbReference type="RuleBase" id="RU003954"/>
    </source>
</evidence>
<organism evidence="3 4">
    <name type="scientific">Coleophoma cylindrospora</name>
    <dbReference type="NCBI Taxonomy" id="1849047"/>
    <lineage>
        <taxon>Eukaryota</taxon>
        <taxon>Fungi</taxon>
        <taxon>Dikarya</taxon>
        <taxon>Ascomycota</taxon>
        <taxon>Pezizomycotina</taxon>
        <taxon>Leotiomycetes</taxon>
        <taxon>Helotiales</taxon>
        <taxon>Dermateaceae</taxon>
        <taxon>Coleophoma</taxon>
    </lineage>
</organism>
<dbReference type="OrthoDB" id="10051290at2759"/>
<comment type="caution">
    <text evidence="3">The sequence shown here is derived from an EMBL/GenBank/DDBJ whole genome shotgun (WGS) entry which is preliminary data.</text>
</comment>
<dbReference type="PROSITE" id="PS00488">
    <property type="entry name" value="PAL_HISTIDASE"/>
    <property type="match status" value="1"/>
</dbReference>
<accession>A0A3D8QAD5</accession>
<dbReference type="InterPro" id="IPR001106">
    <property type="entry name" value="Aromatic_Lyase"/>
</dbReference>
<dbReference type="NCBIfam" id="TIGR01226">
    <property type="entry name" value="phe_am_lyase"/>
    <property type="match status" value="1"/>
</dbReference>
<dbReference type="GO" id="GO:0006559">
    <property type="term" value="P:L-phenylalanine catabolic process"/>
    <property type="evidence" value="ECO:0007669"/>
    <property type="project" value="InterPro"/>
</dbReference>
<dbReference type="InterPro" id="IPR024083">
    <property type="entry name" value="Fumarase/histidase_N"/>
</dbReference>
<dbReference type="EMBL" id="PDLM01000017">
    <property type="protein sequence ID" value="RDW58812.1"/>
    <property type="molecule type" value="Genomic_DNA"/>
</dbReference>
<dbReference type="STRING" id="1849047.A0A3D8QAD5"/>
<dbReference type="InterPro" id="IPR008948">
    <property type="entry name" value="L-Aspartase-like"/>
</dbReference>
<evidence type="ECO:0000313" key="4">
    <source>
        <dbReference type="Proteomes" id="UP000256645"/>
    </source>
</evidence>